<name>A0A8J4B188_9CHLO</name>
<feature type="region of interest" description="Disordered" evidence="1">
    <location>
        <begin position="30"/>
        <end position="55"/>
    </location>
</feature>
<dbReference type="Proteomes" id="UP000747399">
    <property type="component" value="Unassembled WGS sequence"/>
</dbReference>
<dbReference type="EMBL" id="BNCO01000011">
    <property type="protein sequence ID" value="GIL51701.1"/>
    <property type="molecule type" value="Genomic_DNA"/>
</dbReference>
<evidence type="ECO:0000313" key="2">
    <source>
        <dbReference type="EMBL" id="GIL51701.1"/>
    </source>
</evidence>
<evidence type="ECO:0000313" key="3">
    <source>
        <dbReference type="Proteomes" id="UP000747399"/>
    </source>
</evidence>
<dbReference type="AlphaFoldDB" id="A0A8J4B188"/>
<proteinExistence type="predicted"/>
<protein>
    <submittedName>
        <fullName evidence="2">Uncharacterized protein</fullName>
    </submittedName>
</protein>
<feature type="non-terminal residue" evidence="2">
    <location>
        <position position="186"/>
    </location>
</feature>
<gene>
    <name evidence="2" type="ORF">Vafri_7637</name>
</gene>
<sequence>MLAAAANRQPQIQIAGESIRSPWPTAATAVGAGSTATGQVRKARTAGGSGSAMSPPAGVGAAGATVAAAVQGNIAGISAVAAASPSLPSVLPFGREAASAASSCAPNAVRATPGIFLSLPMAAYLSVSHDAPVHFNGASSAAAAATPFLTDASHTRGPFPHELYEVARRAGRAVTLHSADLAVALE</sequence>
<organism evidence="2 3">
    <name type="scientific">Volvox africanus</name>
    <dbReference type="NCBI Taxonomy" id="51714"/>
    <lineage>
        <taxon>Eukaryota</taxon>
        <taxon>Viridiplantae</taxon>
        <taxon>Chlorophyta</taxon>
        <taxon>core chlorophytes</taxon>
        <taxon>Chlorophyceae</taxon>
        <taxon>CS clade</taxon>
        <taxon>Chlamydomonadales</taxon>
        <taxon>Volvocaceae</taxon>
        <taxon>Volvox</taxon>
    </lineage>
</organism>
<keyword evidence="3" id="KW-1185">Reference proteome</keyword>
<reference evidence="2" key="1">
    <citation type="journal article" date="2021" name="Proc. Natl. Acad. Sci. U.S.A.">
        <title>Three genomes in the algal genus Volvox reveal the fate of a haploid sex-determining region after a transition to homothallism.</title>
        <authorList>
            <person name="Yamamoto K."/>
            <person name="Hamaji T."/>
            <person name="Kawai-Toyooka H."/>
            <person name="Matsuzaki R."/>
            <person name="Takahashi F."/>
            <person name="Nishimura Y."/>
            <person name="Kawachi M."/>
            <person name="Noguchi H."/>
            <person name="Minakuchi Y."/>
            <person name="Umen J.G."/>
            <person name="Toyoda A."/>
            <person name="Nozaki H."/>
        </authorList>
    </citation>
    <scope>NUCLEOTIDE SEQUENCE</scope>
    <source>
        <strain evidence="2">NIES-3780</strain>
    </source>
</reference>
<comment type="caution">
    <text evidence="2">The sequence shown here is derived from an EMBL/GenBank/DDBJ whole genome shotgun (WGS) entry which is preliminary data.</text>
</comment>
<evidence type="ECO:0000256" key="1">
    <source>
        <dbReference type="SAM" id="MobiDB-lite"/>
    </source>
</evidence>
<accession>A0A8J4B188</accession>